<keyword evidence="3" id="KW-1185">Reference proteome</keyword>
<evidence type="ECO:0000313" key="2">
    <source>
        <dbReference type="EMBL" id="KAG7337506.1"/>
    </source>
</evidence>
<evidence type="ECO:0000256" key="1">
    <source>
        <dbReference type="SAM" id="MobiDB-lite"/>
    </source>
</evidence>
<feature type="region of interest" description="Disordered" evidence="1">
    <location>
        <begin position="15"/>
        <end position="50"/>
    </location>
</feature>
<dbReference type="EMBL" id="JAGRRH010000082">
    <property type="protein sequence ID" value="KAG7337506.1"/>
    <property type="molecule type" value="Genomic_DNA"/>
</dbReference>
<name>A0A9K3K5P2_9STRA</name>
<gene>
    <name evidence="2" type="ORF">IV203_017617</name>
</gene>
<evidence type="ECO:0000313" key="3">
    <source>
        <dbReference type="Proteomes" id="UP000693970"/>
    </source>
</evidence>
<reference evidence="2" key="2">
    <citation type="submission" date="2021-04" db="EMBL/GenBank/DDBJ databases">
        <authorList>
            <person name="Podell S."/>
        </authorList>
    </citation>
    <scope>NUCLEOTIDE SEQUENCE</scope>
    <source>
        <strain evidence="2">Hildebrandi</strain>
    </source>
</reference>
<sequence length="126" mass="13970">MLLPFAPVDASHIRKAIQVGPRDPNNDPIRGEKPVPCDDETSPLAGMDHPCTEGEQVDGVKCDWYAGFQEYYCTCDKLKTDYCETSSNAKCVDGFEATKITLNGGRKFWNCKDDSAFFPPDDAKDP</sequence>
<protein>
    <submittedName>
        <fullName evidence="2">Uncharacterized protein</fullName>
    </submittedName>
</protein>
<proteinExistence type="predicted"/>
<accession>A0A9K3K5P2</accession>
<dbReference type="Proteomes" id="UP000693970">
    <property type="component" value="Unassembled WGS sequence"/>
</dbReference>
<reference evidence="2" key="1">
    <citation type="journal article" date="2021" name="Sci. Rep.">
        <title>Diploid genomic architecture of Nitzschia inconspicua, an elite biomass production diatom.</title>
        <authorList>
            <person name="Oliver A."/>
            <person name="Podell S."/>
            <person name="Pinowska A."/>
            <person name="Traller J.C."/>
            <person name="Smith S.R."/>
            <person name="McClure R."/>
            <person name="Beliaev A."/>
            <person name="Bohutskyi P."/>
            <person name="Hill E.A."/>
            <person name="Rabines A."/>
            <person name="Zheng H."/>
            <person name="Allen L.Z."/>
            <person name="Kuo A."/>
            <person name="Grigoriev I.V."/>
            <person name="Allen A.E."/>
            <person name="Hazlebeck D."/>
            <person name="Allen E.E."/>
        </authorList>
    </citation>
    <scope>NUCLEOTIDE SEQUENCE</scope>
    <source>
        <strain evidence="2">Hildebrandi</strain>
    </source>
</reference>
<dbReference type="AlphaFoldDB" id="A0A9K3K5P2"/>
<comment type="caution">
    <text evidence="2">The sequence shown here is derived from an EMBL/GenBank/DDBJ whole genome shotgun (WGS) entry which is preliminary data.</text>
</comment>
<organism evidence="2 3">
    <name type="scientific">Nitzschia inconspicua</name>
    <dbReference type="NCBI Taxonomy" id="303405"/>
    <lineage>
        <taxon>Eukaryota</taxon>
        <taxon>Sar</taxon>
        <taxon>Stramenopiles</taxon>
        <taxon>Ochrophyta</taxon>
        <taxon>Bacillariophyta</taxon>
        <taxon>Bacillariophyceae</taxon>
        <taxon>Bacillariophycidae</taxon>
        <taxon>Bacillariales</taxon>
        <taxon>Bacillariaceae</taxon>
        <taxon>Nitzschia</taxon>
    </lineage>
</organism>